<dbReference type="RefSeq" id="WP_179812591.1">
    <property type="nucleotide sequence ID" value="NZ_JACBZD010000001.1"/>
</dbReference>
<keyword evidence="1" id="KW-0418">Kinase</keyword>
<organism evidence="3 4">
    <name type="scientific">Allostreptomyces psammosilenae</name>
    <dbReference type="NCBI Taxonomy" id="1892865"/>
    <lineage>
        <taxon>Bacteria</taxon>
        <taxon>Bacillati</taxon>
        <taxon>Actinomycetota</taxon>
        <taxon>Actinomycetes</taxon>
        <taxon>Kitasatosporales</taxon>
        <taxon>Streptomycetaceae</taxon>
        <taxon>Allostreptomyces</taxon>
    </lineage>
</organism>
<evidence type="ECO:0000313" key="3">
    <source>
        <dbReference type="EMBL" id="NYI03563.1"/>
    </source>
</evidence>
<accession>A0A852ZMD0</accession>
<evidence type="ECO:0000313" key="4">
    <source>
        <dbReference type="Proteomes" id="UP000567795"/>
    </source>
</evidence>
<comment type="caution">
    <text evidence="3">The sequence shown here is derived from an EMBL/GenBank/DDBJ whole genome shotgun (WGS) entry which is preliminary data.</text>
</comment>
<dbReference type="InterPro" id="IPR036890">
    <property type="entry name" value="HATPase_C_sf"/>
</dbReference>
<dbReference type="SUPFAM" id="SSF55874">
    <property type="entry name" value="ATPase domain of HSP90 chaperone/DNA topoisomerase II/histidine kinase"/>
    <property type="match status" value="1"/>
</dbReference>
<protein>
    <submittedName>
        <fullName evidence="3">Anti-sigma regulatory factor (Ser/Thr protein kinase)</fullName>
    </submittedName>
</protein>
<proteinExistence type="predicted"/>
<feature type="domain" description="Histidine kinase/HSP90-like ATPase" evidence="2">
    <location>
        <begin position="5"/>
        <end position="119"/>
    </location>
</feature>
<sequence>MHLHPSRVPIVRIALRAYLDQWSIPTPRAEDIETVFTELVTNCLRHAAKERRQASILLRLRPDHVHLSVGDGCPDPPIPTPDPCPDLLSESGRGLAIIEALSDAWGWAPRWPSGKLVWARFDLPHQR</sequence>
<dbReference type="Gene3D" id="3.30.565.10">
    <property type="entry name" value="Histidine kinase-like ATPase, C-terminal domain"/>
    <property type="match status" value="1"/>
</dbReference>
<keyword evidence="1" id="KW-0723">Serine/threonine-protein kinase</keyword>
<dbReference type="InterPro" id="IPR050267">
    <property type="entry name" value="Anti-sigma-factor_SerPK"/>
</dbReference>
<reference evidence="3 4" key="1">
    <citation type="submission" date="2020-07" db="EMBL/GenBank/DDBJ databases">
        <title>Sequencing the genomes of 1000 actinobacteria strains.</title>
        <authorList>
            <person name="Klenk H.-P."/>
        </authorList>
    </citation>
    <scope>NUCLEOTIDE SEQUENCE [LARGE SCALE GENOMIC DNA]</scope>
    <source>
        <strain evidence="3 4">DSM 42178</strain>
    </source>
</reference>
<dbReference type="PANTHER" id="PTHR35526:SF3">
    <property type="entry name" value="ANTI-SIGMA-F FACTOR RSBW"/>
    <property type="match status" value="1"/>
</dbReference>
<name>A0A852ZMD0_9ACTN</name>
<gene>
    <name evidence="3" type="ORF">FHU37_000506</name>
</gene>
<dbReference type="EMBL" id="JACBZD010000001">
    <property type="protein sequence ID" value="NYI03563.1"/>
    <property type="molecule type" value="Genomic_DNA"/>
</dbReference>
<evidence type="ECO:0000256" key="1">
    <source>
        <dbReference type="ARBA" id="ARBA00022527"/>
    </source>
</evidence>
<dbReference type="AlphaFoldDB" id="A0A852ZMD0"/>
<dbReference type="CDD" id="cd16936">
    <property type="entry name" value="HATPase_RsbW-like"/>
    <property type="match status" value="1"/>
</dbReference>
<keyword evidence="1" id="KW-0808">Transferase</keyword>
<evidence type="ECO:0000259" key="2">
    <source>
        <dbReference type="Pfam" id="PF13581"/>
    </source>
</evidence>
<dbReference type="GO" id="GO:0004674">
    <property type="term" value="F:protein serine/threonine kinase activity"/>
    <property type="evidence" value="ECO:0007669"/>
    <property type="project" value="UniProtKB-KW"/>
</dbReference>
<dbReference type="Proteomes" id="UP000567795">
    <property type="component" value="Unassembled WGS sequence"/>
</dbReference>
<keyword evidence="4" id="KW-1185">Reference proteome</keyword>
<dbReference type="Pfam" id="PF13581">
    <property type="entry name" value="HATPase_c_2"/>
    <property type="match status" value="1"/>
</dbReference>
<dbReference type="PANTHER" id="PTHR35526">
    <property type="entry name" value="ANTI-SIGMA-F FACTOR RSBW-RELATED"/>
    <property type="match status" value="1"/>
</dbReference>
<dbReference type="InterPro" id="IPR003594">
    <property type="entry name" value="HATPase_dom"/>
</dbReference>